<name>A0A919WEA3_9BACI</name>
<sequence length="62" mass="7377">MDLVSAIVNIIYFLLVLYLISWFARKINKIEERLIRLEKNLNLFPTKTKMEKSNGVFFSPKE</sequence>
<feature type="transmembrane region" description="Helical" evidence="1">
    <location>
        <begin position="6"/>
        <end position="24"/>
    </location>
</feature>
<gene>
    <name evidence="2" type="ORF">J27TS8_03530</name>
</gene>
<keyword evidence="1" id="KW-0472">Membrane</keyword>
<keyword evidence="3" id="KW-1185">Reference proteome</keyword>
<comment type="caution">
    <text evidence="2">The sequence shown here is derived from an EMBL/GenBank/DDBJ whole genome shotgun (WGS) entry which is preliminary data.</text>
</comment>
<dbReference type="Proteomes" id="UP000682111">
    <property type="component" value="Unassembled WGS sequence"/>
</dbReference>
<keyword evidence="1" id="KW-0812">Transmembrane</keyword>
<dbReference type="EMBL" id="BORC01000001">
    <property type="protein sequence ID" value="GIN60360.1"/>
    <property type="molecule type" value="Genomic_DNA"/>
</dbReference>
<keyword evidence="1" id="KW-1133">Transmembrane helix</keyword>
<organism evidence="2 3">
    <name type="scientific">Robertmurraya siralis</name>
    <dbReference type="NCBI Taxonomy" id="77777"/>
    <lineage>
        <taxon>Bacteria</taxon>
        <taxon>Bacillati</taxon>
        <taxon>Bacillota</taxon>
        <taxon>Bacilli</taxon>
        <taxon>Bacillales</taxon>
        <taxon>Bacillaceae</taxon>
        <taxon>Robertmurraya</taxon>
    </lineage>
</organism>
<evidence type="ECO:0000313" key="2">
    <source>
        <dbReference type="EMBL" id="GIN60360.1"/>
    </source>
</evidence>
<accession>A0A919WEA3</accession>
<evidence type="ECO:0000256" key="1">
    <source>
        <dbReference type="SAM" id="Phobius"/>
    </source>
</evidence>
<evidence type="ECO:0000313" key="3">
    <source>
        <dbReference type="Proteomes" id="UP000682111"/>
    </source>
</evidence>
<reference evidence="2" key="1">
    <citation type="submission" date="2021-03" db="EMBL/GenBank/DDBJ databases">
        <title>Antimicrobial resistance genes in bacteria isolated from Japanese honey, and their potential for conferring macrolide and lincosamide resistance in the American foulbrood pathogen Paenibacillus larvae.</title>
        <authorList>
            <person name="Okamoto M."/>
            <person name="Kumagai M."/>
            <person name="Kanamori H."/>
            <person name="Takamatsu D."/>
        </authorList>
    </citation>
    <scope>NUCLEOTIDE SEQUENCE</scope>
    <source>
        <strain evidence="2">J27TS8</strain>
    </source>
</reference>
<dbReference type="AlphaFoldDB" id="A0A919WEA3"/>
<proteinExistence type="predicted"/>
<protein>
    <submittedName>
        <fullName evidence="2">Uncharacterized protein</fullName>
    </submittedName>
</protein>